<dbReference type="SUPFAM" id="SSF56300">
    <property type="entry name" value="Metallo-dependent phosphatases"/>
    <property type="match status" value="1"/>
</dbReference>
<dbReference type="EMBL" id="LR593886">
    <property type="protein sequence ID" value="VTR94583.1"/>
    <property type="molecule type" value="Genomic_DNA"/>
</dbReference>
<proteinExistence type="predicted"/>
<dbReference type="InterPro" id="IPR029052">
    <property type="entry name" value="Metallo-depent_PP-like"/>
</dbReference>
<dbReference type="Pfam" id="PF00149">
    <property type="entry name" value="Metallophos"/>
    <property type="match status" value="1"/>
</dbReference>
<reference evidence="2 3" key="1">
    <citation type="submission" date="2019-05" db="EMBL/GenBank/DDBJ databases">
        <authorList>
            <consortium name="Science for Life Laboratories"/>
        </authorList>
    </citation>
    <scope>NUCLEOTIDE SEQUENCE [LARGE SCALE GENOMIC DNA]</scope>
    <source>
        <strain evidence="2">Soil9</strain>
    </source>
</reference>
<organism evidence="2 3">
    <name type="scientific">Gemmata massiliana</name>
    <dbReference type="NCBI Taxonomy" id="1210884"/>
    <lineage>
        <taxon>Bacteria</taxon>
        <taxon>Pseudomonadati</taxon>
        <taxon>Planctomycetota</taxon>
        <taxon>Planctomycetia</taxon>
        <taxon>Gemmatales</taxon>
        <taxon>Gemmataceae</taxon>
        <taxon>Gemmata</taxon>
    </lineage>
</organism>
<evidence type="ECO:0000313" key="3">
    <source>
        <dbReference type="Proteomes" id="UP000464178"/>
    </source>
</evidence>
<sequence>MKQFFLGLVTCAAIGGVIALSRSGAAPDRERDGDPNVLKIEAGEKNPWTSLKLNNDPNQFTFAVVSDRTGGHRDKVFSRAVQQVNWLQPQFVMSVGDLIEGYTTKEETIKSEWDEFDGYVKRFEMPFFYVPGNHDLTNKTQVAKWGERYGKRYYHFTYRGALFLCLCSENPPDMGTIDKEQQEWVAKTLEANKDVKWTFVFMHKPLWVAKDLEKNGWGAVEKALAGRKHNVFVGHVHRYQVFERNDTQYYQLATTGGGSRMRGPQYGEFDQVMLVTMKKDAPVLVNVDLGGVLPTNLKLPDSDEKARPSKKKDTFPVTGKLKLDGRPLAGATITFHMFNKETEKYTQVCDGLTDETGKFTVTTYTKFDGAPAGEFVVTVVKTAKGGYYDGEIQEKSQLAERYATPGKSPIKVTIKEGTNDLNLELDEK</sequence>
<dbReference type="InterPro" id="IPR004843">
    <property type="entry name" value="Calcineurin-like_PHP"/>
</dbReference>
<dbReference type="InterPro" id="IPR051918">
    <property type="entry name" value="STPP_CPPED1"/>
</dbReference>
<evidence type="ECO:0000313" key="2">
    <source>
        <dbReference type="EMBL" id="VTR94583.1"/>
    </source>
</evidence>
<dbReference type="PANTHER" id="PTHR43143:SF1">
    <property type="entry name" value="SERINE_THREONINE-PROTEIN PHOSPHATASE CPPED1"/>
    <property type="match status" value="1"/>
</dbReference>
<dbReference type="KEGG" id="gms:SOIL9_31310"/>
<name>A0A6P2D0F2_9BACT</name>
<feature type="domain" description="Calcineurin-like phosphoesterase" evidence="1">
    <location>
        <begin position="62"/>
        <end position="239"/>
    </location>
</feature>
<protein>
    <recommendedName>
        <fullName evidence="1">Calcineurin-like phosphoesterase domain-containing protein</fullName>
    </recommendedName>
</protein>
<dbReference type="RefSeq" id="WP_162669097.1">
    <property type="nucleotide sequence ID" value="NZ_LR593886.1"/>
</dbReference>
<keyword evidence="3" id="KW-1185">Reference proteome</keyword>
<gene>
    <name evidence="2" type="ORF">SOIL9_31310</name>
</gene>
<dbReference type="AlphaFoldDB" id="A0A6P2D0F2"/>
<dbReference type="Proteomes" id="UP000464178">
    <property type="component" value="Chromosome"/>
</dbReference>
<dbReference type="GO" id="GO:0016787">
    <property type="term" value="F:hydrolase activity"/>
    <property type="evidence" value="ECO:0007669"/>
    <property type="project" value="InterPro"/>
</dbReference>
<accession>A0A6P2D0F2</accession>
<dbReference type="Gene3D" id="3.60.21.10">
    <property type="match status" value="1"/>
</dbReference>
<evidence type="ECO:0000259" key="1">
    <source>
        <dbReference type="Pfam" id="PF00149"/>
    </source>
</evidence>
<dbReference type="PANTHER" id="PTHR43143">
    <property type="entry name" value="METALLOPHOSPHOESTERASE, CALCINEURIN SUPERFAMILY"/>
    <property type="match status" value="1"/>
</dbReference>